<feature type="region of interest" description="Disordered" evidence="1">
    <location>
        <begin position="224"/>
        <end position="254"/>
    </location>
</feature>
<dbReference type="InterPro" id="IPR003474">
    <property type="entry name" value="Glcn_transporter"/>
</dbReference>
<feature type="transmembrane region" description="Helical" evidence="2">
    <location>
        <begin position="300"/>
        <end position="321"/>
    </location>
</feature>
<evidence type="ECO:0000313" key="3">
    <source>
        <dbReference type="EMBL" id="ORC15415.1"/>
    </source>
</evidence>
<keyword evidence="2" id="KW-0472">Membrane</keyword>
<organism evidence="3 4">
    <name type="scientific">Rothia nasimurium</name>
    <dbReference type="NCBI Taxonomy" id="85336"/>
    <lineage>
        <taxon>Bacteria</taxon>
        <taxon>Bacillati</taxon>
        <taxon>Actinomycetota</taxon>
        <taxon>Actinomycetes</taxon>
        <taxon>Micrococcales</taxon>
        <taxon>Micrococcaceae</taxon>
        <taxon>Rothia</taxon>
    </lineage>
</organism>
<sequence length="529" mass="54786">MLLGFIGVILSLVCLIWLAYRGHSVIALAPIAALIAVLFSGAPLLASYTQIFMPALGTFLINFFPLFLAGAIFGRLMTVSGYAEDIARWIPTIFGPKRAILVTTVVTALLTYGGVSAWVIAFTIVPIAKPLFKHANISMRLMPAAIALGIFTFATAALPGSPQIHNAIPTRVFGTTTFAAPLLGVIGAAVTFSLGLTWLTWRQHKLQKAGEGFIDFSITNDNPDRPADIDNDADVKYGANPPLPTGATTPDAQASGTAASADAAIATATSVSARMSMQGRPAPLIGGAASERGSLASRGLLGLLPVLVVVSVNAAFVYLVAPRLDTSYLSEEKFGATTLQAVLGVWSVTVALVIAGILIFALKPSKAKDYINSLNEGARNAVLPAFTTASEVGYGAVIASLAVFALLKDSLFNVSDNPLIIGVIATAVISGITGSSSGGLSITMQSFGDQLSQLASSSGISAEVMHRVIAMSSVSFDSLPHNGAIVTLLLVCGMTHRQGYKDIGVVTVLVPFAGVLTVLGLSLALPGVF</sequence>
<protein>
    <submittedName>
        <fullName evidence="3">Transporter</fullName>
    </submittedName>
</protein>
<feature type="transmembrane region" description="Helical" evidence="2">
    <location>
        <begin position="382"/>
        <end position="407"/>
    </location>
</feature>
<keyword evidence="4" id="KW-1185">Reference proteome</keyword>
<feature type="transmembrane region" description="Helical" evidence="2">
    <location>
        <begin position="341"/>
        <end position="362"/>
    </location>
</feature>
<comment type="caution">
    <text evidence="3">The sequence shown here is derived from an EMBL/GenBank/DDBJ whole genome shotgun (WGS) entry which is preliminary data.</text>
</comment>
<evidence type="ECO:0000256" key="2">
    <source>
        <dbReference type="SAM" id="Phobius"/>
    </source>
</evidence>
<gene>
    <name evidence="3" type="ORF">A7979_06645</name>
</gene>
<feature type="transmembrane region" description="Helical" evidence="2">
    <location>
        <begin position="419"/>
        <end position="442"/>
    </location>
</feature>
<feature type="transmembrane region" description="Helical" evidence="2">
    <location>
        <begin position="503"/>
        <end position="525"/>
    </location>
</feature>
<feature type="transmembrane region" description="Helical" evidence="2">
    <location>
        <begin position="137"/>
        <end position="158"/>
    </location>
</feature>
<feature type="transmembrane region" description="Helical" evidence="2">
    <location>
        <begin position="31"/>
        <end position="52"/>
    </location>
</feature>
<name>A0A1Y1RLX3_9MICC</name>
<proteinExistence type="predicted"/>
<feature type="transmembrane region" description="Helical" evidence="2">
    <location>
        <begin position="99"/>
        <end position="125"/>
    </location>
</feature>
<feature type="transmembrane region" description="Helical" evidence="2">
    <location>
        <begin position="59"/>
        <end position="79"/>
    </location>
</feature>
<dbReference type="OrthoDB" id="86125at2"/>
<dbReference type="Proteomes" id="UP000192359">
    <property type="component" value="Unassembled WGS sequence"/>
</dbReference>
<feature type="transmembrane region" description="Helical" evidence="2">
    <location>
        <begin position="178"/>
        <end position="199"/>
    </location>
</feature>
<dbReference type="RefSeq" id="WP_083093229.1">
    <property type="nucleotide sequence ID" value="NZ_LXWF01000043.1"/>
</dbReference>
<reference evidence="3 4" key="1">
    <citation type="submission" date="2016-05" db="EMBL/GenBank/DDBJ databases">
        <title>Draft genome sequence of a porcine commensal Rothia nasimurium.</title>
        <authorList>
            <person name="Gaiser R.A."/>
            <person name="Van Baarlen P."/>
            <person name="Wells J.M."/>
        </authorList>
    </citation>
    <scope>NUCLEOTIDE SEQUENCE [LARGE SCALE GENOMIC DNA]</scope>
    <source>
        <strain evidence="3 4">PT-32</strain>
    </source>
</reference>
<dbReference type="PANTHER" id="PTHR30354">
    <property type="entry name" value="GNT FAMILY GLUCONATE TRANSPORTER"/>
    <property type="match status" value="1"/>
</dbReference>
<accession>A0A1Y1RLX3</accession>
<dbReference type="EMBL" id="LXWF01000043">
    <property type="protein sequence ID" value="ORC15415.1"/>
    <property type="molecule type" value="Genomic_DNA"/>
</dbReference>
<keyword evidence="2" id="KW-1133">Transmembrane helix</keyword>
<dbReference type="GO" id="GO:0015128">
    <property type="term" value="F:gluconate transmembrane transporter activity"/>
    <property type="evidence" value="ECO:0007669"/>
    <property type="project" value="InterPro"/>
</dbReference>
<dbReference type="PANTHER" id="PTHR30354:SF7">
    <property type="entry name" value="BLL7963 PROTEIN"/>
    <property type="match status" value="1"/>
</dbReference>
<dbReference type="GO" id="GO:0005886">
    <property type="term" value="C:plasma membrane"/>
    <property type="evidence" value="ECO:0007669"/>
    <property type="project" value="TreeGrafter"/>
</dbReference>
<evidence type="ECO:0000256" key="1">
    <source>
        <dbReference type="SAM" id="MobiDB-lite"/>
    </source>
</evidence>
<keyword evidence="2" id="KW-0812">Transmembrane</keyword>
<dbReference type="AlphaFoldDB" id="A0A1Y1RLX3"/>
<evidence type="ECO:0000313" key="4">
    <source>
        <dbReference type="Proteomes" id="UP000192359"/>
    </source>
</evidence>